<reference evidence="3 4" key="1">
    <citation type="journal article" date="2024" name="IMA Fungus">
        <title>IMA Genome - F19 : A genome assembly and annotation guide to empower mycologists, including annotated draft genome sequences of Ceratocystis pirilliformis, Diaporthe australafricana, Fusarium ophioides, Paecilomyces lecythidis, and Sporothrix stenoceras.</title>
        <authorList>
            <person name="Aylward J."/>
            <person name="Wilson A.M."/>
            <person name="Visagie C.M."/>
            <person name="Spraker J."/>
            <person name="Barnes I."/>
            <person name="Buitendag C."/>
            <person name="Ceriani C."/>
            <person name="Del Mar Angel L."/>
            <person name="du Plessis D."/>
            <person name="Fuchs T."/>
            <person name="Gasser K."/>
            <person name="Kramer D."/>
            <person name="Li W."/>
            <person name="Munsamy K."/>
            <person name="Piso A."/>
            <person name="Price J.L."/>
            <person name="Sonnekus B."/>
            <person name="Thomas C."/>
            <person name="van der Nest A."/>
            <person name="van Dijk A."/>
            <person name="van Heerden A."/>
            <person name="van Vuuren N."/>
            <person name="Yilmaz N."/>
            <person name="Duong T.A."/>
            <person name="van der Merwe N.A."/>
            <person name="Wingfield M.J."/>
            <person name="Wingfield B.D."/>
        </authorList>
    </citation>
    <scope>NUCLEOTIDE SEQUENCE [LARGE SCALE GENOMIC DNA]</scope>
    <source>
        <strain evidence="3 4">CMW 18300</strain>
    </source>
</reference>
<dbReference type="Pfam" id="PF13649">
    <property type="entry name" value="Methyltransf_25"/>
    <property type="match status" value="1"/>
</dbReference>
<dbReference type="Gene3D" id="3.40.50.150">
    <property type="entry name" value="Vaccinia Virus protein VP39"/>
    <property type="match status" value="1"/>
</dbReference>
<evidence type="ECO:0000313" key="4">
    <source>
        <dbReference type="Proteomes" id="UP001583177"/>
    </source>
</evidence>
<proteinExistence type="predicted"/>
<evidence type="ECO:0000259" key="2">
    <source>
        <dbReference type="Pfam" id="PF13649"/>
    </source>
</evidence>
<feature type="domain" description="Methyltransferase" evidence="2">
    <location>
        <begin position="56"/>
        <end position="151"/>
    </location>
</feature>
<keyword evidence="4" id="KW-1185">Reference proteome</keyword>
<dbReference type="Proteomes" id="UP001583177">
    <property type="component" value="Unassembled WGS sequence"/>
</dbReference>
<dbReference type="PANTHER" id="PTHR43861">
    <property type="entry name" value="TRANS-ACONITATE 2-METHYLTRANSFERASE-RELATED"/>
    <property type="match status" value="1"/>
</dbReference>
<comment type="caution">
    <text evidence="3">The sequence shown here is derived from an EMBL/GenBank/DDBJ whole genome shotgun (WGS) entry which is preliminary data.</text>
</comment>
<protein>
    <recommendedName>
        <fullName evidence="2">Methyltransferase domain-containing protein</fullName>
    </recommendedName>
</protein>
<evidence type="ECO:0000313" key="3">
    <source>
        <dbReference type="EMBL" id="KAL1846231.1"/>
    </source>
</evidence>
<name>A0ABR3VVR6_9PEZI</name>
<evidence type="ECO:0000256" key="1">
    <source>
        <dbReference type="ARBA" id="ARBA00022679"/>
    </source>
</evidence>
<accession>A0ABR3VVR6</accession>
<sequence length="281" mass="31862">MASKADIPSAVPKDDYVFTRDFLDNNRINLLHCLWVKIFGYVVHPKIDIKSSDLRVADVGTGTGIWLFDVRELVAPSARLEGFDISFDAAAPPETLPSNVKFTHWDVRQDVPENLIGAFDVVHLRFLAFVLLNDQIPAVVDRLFKMLKPGGYIQWGEPDFESVRTDKTRPENKIENLSELLRLLTVQDPRVKPTWIANLPATLSAAGFVQVEVDKNDCPPHMAFVLHECGLMMYEIFCRKTKNEKMQQELTRLLPLAVEETRKGAYTTAIRWTVVGKKPEA</sequence>
<organism evidence="3 4">
    <name type="scientific">Diaporthe australafricana</name>
    <dbReference type="NCBI Taxonomy" id="127596"/>
    <lineage>
        <taxon>Eukaryota</taxon>
        <taxon>Fungi</taxon>
        <taxon>Dikarya</taxon>
        <taxon>Ascomycota</taxon>
        <taxon>Pezizomycotina</taxon>
        <taxon>Sordariomycetes</taxon>
        <taxon>Sordariomycetidae</taxon>
        <taxon>Diaporthales</taxon>
        <taxon>Diaporthaceae</taxon>
        <taxon>Diaporthe</taxon>
    </lineage>
</organism>
<dbReference type="CDD" id="cd02440">
    <property type="entry name" value="AdoMet_MTases"/>
    <property type="match status" value="1"/>
</dbReference>
<dbReference type="InterPro" id="IPR041698">
    <property type="entry name" value="Methyltransf_25"/>
</dbReference>
<dbReference type="SUPFAM" id="SSF53335">
    <property type="entry name" value="S-adenosyl-L-methionine-dependent methyltransferases"/>
    <property type="match status" value="1"/>
</dbReference>
<dbReference type="InterPro" id="IPR029063">
    <property type="entry name" value="SAM-dependent_MTases_sf"/>
</dbReference>
<gene>
    <name evidence="3" type="ORF">Daus18300_014327</name>
</gene>
<keyword evidence="1" id="KW-0808">Transferase</keyword>
<dbReference type="EMBL" id="JAWRVE010000275">
    <property type="protein sequence ID" value="KAL1846231.1"/>
    <property type="molecule type" value="Genomic_DNA"/>
</dbReference>